<evidence type="ECO:0000256" key="1">
    <source>
        <dbReference type="SAM" id="MobiDB-lite"/>
    </source>
</evidence>
<feature type="compositionally biased region" description="Low complexity" evidence="1">
    <location>
        <begin position="595"/>
        <end position="607"/>
    </location>
</feature>
<feature type="compositionally biased region" description="Low complexity" evidence="1">
    <location>
        <begin position="574"/>
        <end position="584"/>
    </location>
</feature>
<reference evidence="5 6" key="2">
    <citation type="submission" date="2016-05" db="EMBL/GenBank/DDBJ databases">
        <authorList>
            <person name="Sharaf H."/>
        </authorList>
    </citation>
    <scope>NUCLEOTIDE SEQUENCE [LARGE SCALE GENOMIC DNA]</scope>
    <source>
        <strain evidence="5 6">H</strain>
    </source>
</reference>
<evidence type="ECO:0000313" key="5">
    <source>
        <dbReference type="Proteomes" id="UP000182128"/>
    </source>
</evidence>
<dbReference type="Pfam" id="PF05795">
    <property type="entry name" value="Plasmodium_Vir"/>
    <property type="match status" value="1"/>
</dbReference>
<feature type="region of interest" description="Disordered" evidence="1">
    <location>
        <begin position="452"/>
        <end position="488"/>
    </location>
</feature>
<organism evidence="4 6">
    <name type="scientific">Plasmodium knowlesi (strain H)</name>
    <dbReference type="NCBI Taxonomy" id="5851"/>
    <lineage>
        <taxon>Eukaryota</taxon>
        <taxon>Sar</taxon>
        <taxon>Alveolata</taxon>
        <taxon>Apicomplexa</taxon>
        <taxon>Aconoidasida</taxon>
        <taxon>Haemosporida</taxon>
        <taxon>Plasmodiidae</taxon>
        <taxon>Plasmodium</taxon>
        <taxon>Plasmodium (Plasmodium)</taxon>
    </lineage>
</organism>
<dbReference type="Proteomes" id="UP000182142">
    <property type="component" value="Unassembled WGS sequence"/>
</dbReference>
<dbReference type="AlphaFoldDB" id="A0A1A7VZX6"/>
<dbReference type="EMBL" id="CWHQ02000014">
    <property type="protein sequence ID" value="SBO25425.1"/>
    <property type="molecule type" value="Genomic_DNA"/>
</dbReference>
<sequence>MSDDGGTSREVKCSRPVNALDAVYGAQLSQMVSGLQGKQNLAKHILRAGCCVLGTNTGNLEGSGACDLMYYTVGSIVHKKFGEDAFGETMERIHNYIVSVLGKGECKQLPRNSAKELFKLMERKVDYSLTLEGVLGKEVNPKTVNCEKYTKYLEQVAEACVKVKEQCRSSTVSSECTGIAEKDSQHSPEYVAQLIETLILKPQAAAEKKKKDEQQGLQKYHLGHLPSRQAYQDFDVMWRMYYDDQYVGTIKSALKSTMETHLKNDHCLNRILGAWYYTTNIMSTTNQAHQNRCSYFYYWLGMLIHNKLKTATGEAVGTTSSFSEAMNAIYEQLVKLPNTEDKSPCPKITTADNLDSTFFEYRKKVFDLYHDYGAIEKLLQDDGASGTAPCSKTFFNYIDNAKNSIEKAKSSCNSEQNPPSAYSGDDPCCKKLLQNGNTEPTEHHLSQLTCTEQTDLPDDGPEVELTTDCSTNPGVEIGQSSSSSDDGSIVGSVSGGIATIGIPAIGFFLYKYTNIFDGIKKSLFGGLNNGNNRRGRRSTFRHQHFDDTLTGNDYSTLGDDGSTTLGGGGGSSTLGGSSTDISTIYEEPPRRPSGRTRTGTNNRRPGNIRYYAT</sequence>
<feature type="transmembrane region" description="Helical" evidence="2">
    <location>
        <begin position="489"/>
        <end position="510"/>
    </location>
</feature>
<dbReference type="InterPro" id="IPR008780">
    <property type="entry name" value="Plasmodium_Vir"/>
</dbReference>
<reference evidence="4" key="1">
    <citation type="submission" date="2016-05" db="EMBL/GenBank/DDBJ databases">
        <authorList>
            <person name="Lavstsen T."/>
            <person name="Jespersen J.S."/>
        </authorList>
    </citation>
    <scope>NUCLEOTIDE SEQUENCE [LARGE SCALE GENOMIC DNA]</scope>
</reference>
<dbReference type="VEuPathDB" id="PlasmoDB:PKNH_0113600"/>
<feature type="compositionally biased region" description="Gly residues" evidence="1">
    <location>
        <begin position="564"/>
        <end position="573"/>
    </location>
</feature>
<evidence type="ECO:0000256" key="2">
    <source>
        <dbReference type="SAM" id="Phobius"/>
    </source>
</evidence>
<name>A0A1A7VZX6_PLAKH</name>
<keyword evidence="2" id="KW-0812">Transmembrane</keyword>
<dbReference type="EMBL" id="CWHR02000012">
    <property type="protein sequence ID" value="SBO27708.1"/>
    <property type="molecule type" value="Genomic_DNA"/>
</dbReference>
<protein>
    <submittedName>
        <fullName evidence="4">KIR protein</fullName>
    </submittedName>
</protein>
<feature type="region of interest" description="Disordered" evidence="1">
    <location>
        <begin position="526"/>
        <end position="613"/>
    </location>
</feature>
<dbReference type="Proteomes" id="UP000182128">
    <property type="component" value="Unassembled WGS sequence"/>
</dbReference>
<evidence type="ECO:0000313" key="3">
    <source>
        <dbReference type="EMBL" id="SBO25425.1"/>
    </source>
</evidence>
<evidence type="ECO:0000313" key="6">
    <source>
        <dbReference type="Proteomes" id="UP000182142"/>
    </source>
</evidence>
<dbReference type="OrthoDB" id="381419at2759"/>
<evidence type="ECO:0000313" key="4">
    <source>
        <dbReference type="EMBL" id="SBO27708.1"/>
    </source>
</evidence>
<feature type="compositionally biased region" description="Basic residues" evidence="1">
    <location>
        <begin position="533"/>
        <end position="542"/>
    </location>
</feature>
<keyword evidence="2" id="KW-0472">Membrane</keyword>
<gene>
    <name evidence="3" type="ORF">PKNA1_C2_0113600</name>
    <name evidence="4" type="ORF">PKNA1_H1_0113600</name>
</gene>
<accession>A0A1A7VZX6</accession>
<keyword evidence="2" id="KW-1133">Transmembrane helix</keyword>
<proteinExistence type="predicted"/>